<keyword evidence="4" id="KW-1185">Reference proteome</keyword>
<proteinExistence type="predicted"/>
<comment type="caution">
    <text evidence="3">The sequence shown here is derived from an EMBL/GenBank/DDBJ whole genome shotgun (WGS) entry which is preliminary data.</text>
</comment>
<dbReference type="InterPro" id="IPR002881">
    <property type="entry name" value="DUF58"/>
</dbReference>
<dbReference type="STRING" id="1236973.JCM9157_4839"/>
<sequence length="381" mass="43879">MRWSKLRPYLKFLLLVAFVLIVFSYAMFQGGFVSWFLFYSVISVIVSTILIAIFPFRVVRAERKVNEEVLQASEQLLVTVTITKKALQPFFYVRVRDVVPENLGNYDETGSLFFFSFQRKLTFTYSVSQLKRGEHSFDEITLIFGDLFGLFERTSKIKCETTVLVYPRLQKLNEIPHVGSPKQLEGFKNKRSFEEDRSLAGVRQYVPGDRLTMIDWKQSARSNQLMTKEFESYQGEGVIVALDTFFKEGAEKFEHTVILAASLMASFAKKQSSPSLAVRIPDWLSLNITQRTVGQGLRLLAKVTPETTPTPIIHKIYRDWEGMHVYYVCSDLDRHFIKVAKTLREQGANVTICMPGLTQQDRLISKEIEKMGISVHEFNEK</sequence>
<dbReference type="RefSeq" id="WP_035668441.1">
    <property type="nucleotide sequence ID" value="NZ_BAUV01000083.1"/>
</dbReference>
<protein>
    <recommendedName>
        <fullName evidence="2">DUF58 domain-containing protein</fullName>
    </recommendedName>
</protein>
<dbReference type="PANTHER" id="PTHR34351:SF2">
    <property type="entry name" value="DUF58 DOMAIN-CONTAINING PROTEIN"/>
    <property type="match status" value="1"/>
</dbReference>
<dbReference type="PANTHER" id="PTHR34351">
    <property type="entry name" value="SLR1927 PROTEIN-RELATED"/>
    <property type="match status" value="1"/>
</dbReference>
<feature type="domain" description="DUF58" evidence="2">
    <location>
        <begin position="202"/>
        <end position="271"/>
    </location>
</feature>
<feature type="transmembrane region" description="Helical" evidence="1">
    <location>
        <begin position="12"/>
        <end position="30"/>
    </location>
</feature>
<dbReference type="AlphaFoldDB" id="W4QZH6"/>
<gene>
    <name evidence="3" type="ORF">JCM9157_4839</name>
</gene>
<dbReference type="Proteomes" id="UP000018896">
    <property type="component" value="Unassembled WGS sequence"/>
</dbReference>
<accession>W4QZH6</accession>
<evidence type="ECO:0000313" key="3">
    <source>
        <dbReference type="EMBL" id="GAE37530.1"/>
    </source>
</evidence>
<keyword evidence="1" id="KW-0812">Transmembrane</keyword>
<feature type="transmembrane region" description="Helical" evidence="1">
    <location>
        <begin position="36"/>
        <end position="56"/>
    </location>
</feature>
<dbReference type="EMBL" id="BAUV01000083">
    <property type="protein sequence ID" value="GAE37530.1"/>
    <property type="molecule type" value="Genomic_DNA"/>
</dbReference>
<evidence type="ECO:0000259" key="2">
    <source>
        <dbReference type="Pfam" id="PF01882"/>
    </source>
</evidence>
<evidence type="ECO:0000256" key="1">
    <source>
        <dbReference type="SAM" id="Phobius"/>
    </source>
</evidence>
<reference evidence="3 4" key="1">
    <citation type="journal article" date="2014" name="Genome Announc.">
        <title>Draft Genome Sequences of Three Alkaliphilic Bacillus Strains, Bacillus wakoensis JCM 9140T, Bacillus akibai JCM 9157T, and Bacillus hemicellulosilyticus JCM 9152T.</title>
        <authorList>
            <person name="Yuki M."/>
            <person name="Oshima K."/>
            <person name="Suda W."/>
            <person name="Oshida Y."/>
            <person name="Kitamura K."/>
            <person name="Iida T."/>
            <person name="Hattori M."/>
            <person name="Ohkuma M."/>
        </authorList>
    </citation>
    <scope>NUCLEOTIDE SEQUENCE [LARGE SCALE GENOMIC DNA]</scope>
    <source>
        <strain evidence="3 4">JCM 9157</strain>
    </source>
</reference>
<evidence type="ECO:0000313" key="4">
    <source>
        <dbReference type="Proteomes" id="UP000018896"/>
    </source>
</evidence>
<organism evidence="3 4">
    <name type="scientific">Halalkalibacter akibai (strain ATCC 43226 / DSM 21942 / CIP 109018 / JCM 9157 / 1139)</name>
    <name type="common">Bacillus akibai</name>
    <dbReference type="NCBI Taxonomy" id="1236973"/>
    <lineage>
        <taxon>Bacteria</taxon>
        <taxon>Bacillati</taxon>
        <taxon>Bacillota</taxon>
        <taxon>Bacilli</taxon>
        <taxon>Bacillales</taxon>
        <taxon>Bacillaceae</taxon>
        <taxon>Halalkalibacter</taxon>
    </lineage>
</organism>
<dbReference type="OrthoDB" id="140416at2"/>
<dbReference type="eggNOG" id="COG1721">
    <property type="taxonomic scope" value="Bacteria"/>
</dbReference>
<keyword evidence="1" id="KW-0472">Membrane</keyword>
<dbReference type="Pfam" id="PF01882">
    <property type="entry name" value="DUF58"/>
    <property type="match status" value="1"/>
</dbReference>
<name>W4QZH6_HALA3</name>
<keyword evidence="1" id="KW-1133">Transmembrane helix</keyword>